<comment type="caution">
    <text evidence="3">The sequence shown here is derived from an EMBL/GenBank/DDBJ whole genome shotgun (WGS) entry which is preliminary data.</text>
</comment>
<dbReference type="InterPro" id="IPR000914">
    <property type="entry name" value="SBP_5_dom"/>
</dbReference>
<accession>A0ABV9FYH0</accession>
<feature type="region of interest" description="Disordered" evidence="1">
    <location>
        <begin position="498"/>
        <end position="526"/>
    </location>
</feature>
<organism evidence="3 4">
    <name type="scientific">Rhodococcus kronopolitis</name>
    <dbReference type="NCBI Taxonomy" id="1460226"/>
    <lineage>
        <taxon>Bacteria</taxon>
        <taxon>Bacillati</taxon>
        <taxon>Actinomycetota</taxon>
        <taxon>Actinomycetes</taxon>
        <taxon>Mycobacteriales</taxon>
        <taxon>Nocardiaceae</taxon>
        <taxon>Rhodococcus</taxon>
    </lineage>
</organism>
<sequence length="610" mass="64140">MHRAGPVGAVPSLRSRRSERRNRRILPIVGLLVAGLALAGCTANPPPPVESTASPKPTTAVPTKNTVVVAIDDVGQGFNPHLRADQSPVNSAVSLMLFPSPFRPVPSPGRPGGTDWIPDESLLISADVTAQAPFTLTYRLRNEAQWSDSAPIAAEDFRYLWQQMITQPGVVDPAGYALIDDIGSSDGGKTVTVTMRSPYPAWRELFTDLLPSHLVKDTLGGFARGLAEDIPVSGGSFRIKSIDRGRDEILLERNDRFWGEPAVADRILMRRGGSNSQLADSLRTGDAQVAQVRGAAQLQAQLAAIPTVQAATTFAPRALELTLNGRVPALADQRVRRGLLGLLDPDLLARVGTPDGADATVVRAQVLVPSDPGYAPTAPPRPTTEQALALLGESGWVLAPVDNPDAAEPSRIMKDGKPFGFVIGTPENDDSAIAVANTAADQLRGAGIDATVRTLRADELYGRAVLDGQVDAVLGWARAGSDPATAMASRFGCPAPVPPAVAPAEDEAPAGDETDSETSEAAPDPMPVNLSGLCDPALQVGIDDALRGTADVRQVIAHAEPLLWDLAAVLPIMQDTTVVAAGPDVEGVSLDGAVQVGIFADADHWSRKKK</sequence>
<reference evidence="4" key="1">
    <citation type="journal article" date="2019" name="Int. J. Syst. Evol. Microbiol.">
        <title>The Global Catalogue of Microorganisms (GCM) 10K type strain sequencing project: providing services to taxonomists for standard genome sequencing and annotation.</title>
        <authorList>
            <consortium name="The Broad Institute Genomics Platform"/>
            <consortium name="The Broad Institute Genome Sequencing Center for Infectious Disease"/>
            <person name="Wu L."/>
            <person name="Ma J."/>
        </authorList>
    </citation>
    <scope>NUCLEOTIDE SEQUENCE [LARGE SCALE GENOMIC DNA]</scope>
    <source>
        <strain evidence="4">CCUG 54520</strain>
    </source>
</reference>
<dbReference type="Gene3D" id="3.10.105.10">
    <property type="entry name" value="Dipeptide-binding Protein, Domain 3"/>
    <property type="match status" value="1"/>
</dbReference>
<evidence type="ECO:0000259" key="2">
    <source>
        <dbReference type="Pfam" id="PF00496"/>
    </source>
</evidence>
<dbReference type="Proteomes" id="UP001595914">
    <property type="component" value="Unassembled WGS sequence"/>
</dbReference>
<dbReference type="PANTHER" id="PTHR30290">
    <property type="entry name" value="PERIPLASMIC BINDING COMPONENT OF ABC TRANSPORTER"/>
    <property type="match status" value="1"/>
</dbReference>
<protein>
    <submittedName>
        <fullName evidence="3">ABC transporter family substrate-binding protein</fullName>
    </submittedName>
</protein>
<gene>
    <name evidence="3" type="ORF">ACFO6S_18075</name>
</gene>
<feature type="domain" description="Solute-binding protein family 5" evidence="2">
    <location>
        <begin position="135"/>
        <end position="492"/>
    </location>
</feature>
<dbReference type="SUPFAM" id="SSF53850">
    <property type="entry name" value="Periplasmic binding protein-like II"/>
    <property type="match status" value="1"/>
</dbReference>
<evidence type="ECO:0000313" key="4">
    <source>
        <dbReference type="Proteomes" id="UP001595914"/>
    </source>
</evidence>
<dbReference type="EMBL" id="JBHSFO010000012">
    <property type="protein sequence ID" value="MFC4605611.1"/>
    <property type="molecule type" value="Genomic_DNA"/>
</dbReference>
<feature type="compositionally biased region" description="Acidic residues" evidence="1">
    <location>
        <begin position="504"/>
        <end position="518"/>
    </location>
</feature>
<dbReference type="PANTHER" id="PTHR30290:SF65">
    <property type="entry name" value="MONOACYL PHOSPHATIDYLINOSITOL TETRAMANNOSIDE-BINDING PROTEIN LPQW-RELATED"/>
    <property type="match status" value="1"/>
</dbReference>
<dbReference type="RefSeq" id="WP_378419342.1">
    <property type="nucleotide sequence ID" value="NZ_JBHSFO010000012.1"/>
</dbReference>
<dbReference type="Pfam" id="PF00496">
    <property type="entry name" value="SBP_bac_5"/>
    <property type="match status" value="1"/>
</dbReference>
<dbReference type="Gene3D" id="3.40.190.10">
    <property type="entry name" value="Periplasmic binding protein-like II"/>
    <property type="match status" value="1"/>
</dbReference>
<keyword evidence="4" id="KW-1185">Reference proteome</keyword>
<dbReference type="InterPro" id="IPR039424">
    <property type="entry name" value="SBP_5"/>
</dbReference>
<name>A0ABV9FYH0_9NOCA</name>
<evidence type="ECO:0000256" key="1">
    <source>
        <dbReference type="SAM" id="MobiDB-lite"/>
    </source>
</evidence>
<dbReference type="CDD" id="cd08501">
    <property type="entry name" value="PBP2_Lpqw"/>
    <property type="match status" value="1"/>
</dbReference>
<evidence type="ECO:0000313" key="3">
    <source>
        <dbReference type="EMBL" id="MFC4605611.1"/>
    </source>
</evidence>
<proteinExistence type="predicted"/>
<dbReference type="Gene3D" id="3.90.76.10">
    <property type="entry name" value="Dipeptide-binding Protein, Domain 1"/>
    <property type="match status" value="1"/>
</dbReference>